<name>A0A1M6I3C1_9CLOT</name>
<dbReference type="EMBL" id="FQZO01000004">
    <property type="protein sequence ID" value="SHJ28910.1"/>
    <property type="molecule type" value="Genomic_DNA"/>
</dbReference>
<dbReference type="STRING" id="1121298.SAMN05444401_2617"/>
<evidence type="ECO:0000313" key="1">
    <source>
        <dbReference type="EMBL" id="SHJ28910.1"/>
    </source>
</evidence>
<accession>A0A1M6I3C1</accession>
<gene>
    <name evidence="1" type="ORF">SAMN05444401_2617</name>
</gene>
<sequence>MGVCTLETIRYKELKKDEIDKRICPLCGKDNNCQHGQGGCWCDTVKFPKYILDLVPSDKKGKACICKSCLEKYQK</sequence>
<dbReference type="AlphaFoldDB" id="A0A1M6I3C1"/>
<dbReference type="InterPro" id="IPR032720">
    <property type="entry name" value="Cys_rich_CWC"/>
</dbReference>
<reference evidence="1 2" key="1">
    <citation type="submission" date="2016-11" db="EMBL/GenBank/DDBJ databases">
        <authorList>
            <person name="Jaros S."/>
            <person name="Januszkiewicz K."/>
            <person name="Wedrychowicz H."/>
        </authorList>
    </citation>
    <scope>NUCLEOTIDE SEQUENCE [LARGE SCALE GENOMIC DNA]</scope>
    <source>
        <strain evidence="1 2">DSM 21864</strain>
    </source>
</reference>
<keyword evidence="2" id="KW-1185">Reference proteome</keyword>
<dbReference type="OrthoDB" id="5625686at2"/>
<dbReference type="Proteomes" id="UP000184080">
    <property type="component" value="Unassembled WGS sequence"/>
</dbReference>
<proteinExistence type="predicted"/>
<organism evidence="1 2">
    <name type="scientific">Clostridium amylolyticum</name>
    <dbReference type="NCBI Taxonomy" id="1121298"/>
    <lineage>
        <taxon>Bacteria</taxon>
        <taxon>Bacillati</taxon>
        <taxon>Bacillota</taxon>
        <taxon>Clostridia</taxon>
        <taxon>Eubacteriales</taxon>
        <taxon>Clostridiaceae</taxon>
        <taxon>Clostridium</taxon>
    </lineage>
</organism>
<evidence type="ECO:0000313" key="2">
    <source>
        <dbReference type="Proteomes" id="UP000184080"/>
    </source>
</evidence>
<dbReference type="Pfam" id="PF14375">
    <property type="entry name" value="Cys_rich_CWC"/>
    <property type="match status" value="1"/>
</dbReference>
<protein>
    <submittedName>
        <fullName evidence="1">Cysteine-rich CWC</fullName>
    </submittedName>
</protein>